<proteinExistence type="predicted"/>
<dbReference type="EMBL" id="JARJCW010000110">
    <property type="protein sequence ID" value="KAJ7193253.1"/>
    <property type="molecule type" value="Genomic_DNA"/>
</dbReference>
<keyword evidence="3" id="KW-1185">Reference proteome</keyword>
<organism evidence="2 3">
    <name type="scientific">Mycena pura</name>
    <dbReference type="NCBI Taxonomy" id="153505"/>
    <lineage>
        <taxon>Eukaryota</taxon>
        <taxon>Fungi</taxon>
        <taxon>Dikarya</taxon>
        <taxon>Basidiomycota</taxon>
        <taxon>Agaricomycotina</taxon>
        <taxon>Agaricomycetes</taxon>
        <taxon>Agaricomycetidae</taxon>
        <taxon>Agaricales</taxon>
        <taxon>Marasmiineae</taxon>
        <taxon>Mycenaceae</taxon>
        <taxon>Mycena</taxon>
    </lineage>
</organism>
<evidence type="ECO:0008006" key="4">
    <source>
        <dbReference type="Google" id="ProtNLM"/>
    </source>
</evidence>
<protein>
    <recommendedName>
        <fullName evidence="4">TEA domain-containing protein</fullName>
    </recommendedName>
</protein>
<dbReference type="Proteomes" id="UP001219525">
    <property type="component" value="Unassembled WGS sequence"/>
</dbReference>
<evidence type="ECO:0000313" key="3">
    <source>
        <dbReference type="Proteomes" id="UP001219525"/>
    </source>
</evidence>
<evidence type="ECO:0000313" key="2">
    <source>
        <dbReference type="EMBL" id="KAJ7193253.1"/>
    </source>
</evidence>
<evidence type="ECO:0000256" key="1">
    <source>
        <dbReference type="SAM" id="MobiDB-lite"/>
    </source>
</evidence>
<gene>
    <name evidence="2" type="ORF">GGX14DRAFT_405691</name>
</gene>
<accession>A0AAD6UVH8</accession>
<comment type="caution">
    <text evidence="2">The sequence shown here is derived from an EMBL/GenBank/DDBJ whole genome shotgun (WGS) entry which is preliminary data.</text>
</comment>
<dbReference type="AlphaFoldDB" id="A0AAD6UVH8"/>
<name>A0AAD6UVH8_9AGAR</name>
<reference evidence="2" key="1">
    <citation type="submission" date="2023-03" db="EMBL/GenBank/DDBJ databases">
        <title>Massive genome expansion in bonnet fungi (Mycena s.s.) driven by repeated elements and novel gene families across ecological guilds.</title>
        <authorList>
            <consortium name="Lawrence Berkeley National Laboratory"/>
            <person name="Harder C.B."/>
            <person name="Miyauchi S."/>
            <person name="Viragh M."/>
            <person name="Kuo A."/>
            <person name="Thoen E."/>
            <person name="Andreopoulos B."/>
            <person name="Lu D."/>
            <person name="Skrede I."/>
            <person name="Drula E."/>
            <person name="Henrissat B."/>
            <person name="Morin E."/>
            <person name="Kohler A."/>
            <person name="Barry K."/>
            <person name="LaButti K."/>
            <person name="Morin E."/>
            <person name="Salamov A."/>
            <person name="Lipzen A."/>
            <person name="Mereny Z."/>
            <person name="Hegedus B."/>
            <person name="Baldrian P."/>
            <person name="Stursova M."/>
            <person name="Weitz H."/>
            <person name="Taylor A."/>
            <person name="Grigoriev I.V."/>
            <person name="Nagy L.G."/>
            <person name="Martin F."/>
            <person name="Kauserud H."/>
        </authorList>
    </citation>
    <scope>NUCLEOTIDE SEQUENCE</scope>
    <source>
        <strain evidence="2">9144</strain>
    </source>
</reference>
<feature type="region of interest" description="Disordered" evidence="1">
    <location>
        <begin position="134"/>
        <end position="161"/>
    </location>
</feature>
<sequence>MPVAIQDCTALTEQQGSTDPSTDALRTVLLSRRHRKTLSNGEDVWPEHLEAALLEGLEKYIPDDSPESRMLGRYSRFVNNIRVSRLHTAVHQPYTVLARITATEAIWHGWPTSRRLHFCQNVHSCGSAKSSMALQRQTPFGSGSEGSGDRASKSGVGSSSSKFVSKTQRVIRRLLDPSSFRQPVSRESFNHMLNVNSESTSTSAWNFARSINISLPRPPIYSPLHLSYQLQLHGVDSVHIQANCQVESSAPLVTFISASPIYAVSSFTVYFDGRAVHTEGVTMTTRSGAVQGMSFQQFQLSAALVPAYWKTITDSTDPGKFSILQEVAQPSQSNRLFTLHFSFTFDILFVTLYKAKQGDSRTKVEKACQFTRLHTIF</sequence>